<comment type="caution">
    <text evidence="7">The sequence shown here is derived from an EMBL/GenBank/DDBJ whole genome shotgun (WGS) entry which is preliminary data.</text>
</comment>
<protein>
    <recommendedName>
        <fullName evidence="6">PHD-type domain-containing protein</fullName>
    </recommendedName>
</protein>
<feature type="compositionally biased region" description="Polar residues" evidence="5">
    <location>
        <begin position="100"/>
        <end position="111"/>
    </location>
</feature>
<dbReference type="InterPro" id="IPR013083">
    <property type="entry name" value="Znf_RING/FYVE/PHD"/>
</dbReference>
<dbReference type="PROSITE" id="PS50016">
    <property type="entry name" value="ZF_PHD_2"/>
    <property type="match status" value="1"/>
</dbReference>
<evidence type="ECO:0000256" key="3">
    <source>
        <dbReference type="ARBA" id="ARBA00022833"/>
    </source>
</evidence>
<dbReference type="EMBL" id="BDGG01000005">
    <property type="protein sequence ID" value="GAU98807.1"/>
    <property type="molecule type" value="Genomic_DNA"/>
</dbReference>
<name>A0A1D1VGB6_RAMVA</name>
<organism evidence="7 8">
    <name type="scientific">Ramazzottius varieornatus</name>
    <name type="common">Water bear</name>
    <name type="synonym">Tardigrade</name>
    <dbReference type="NCBI Taxonomy" id="947166"/>
    <lineage>
        <taxon>Eukaryota</taxon>
        <taxon>Metazoa</taxon>
        <taxon>Ecdysozoa</taxon>
        <taxon>Tardigrada</taxon>
        <taxon>Eutardigrada</taxon>
        <taxon>Parachela</taxon>
        <taxon>Hypsibioidea</taxon>
        <taxon>Ramazzottiidae</taxon>
        <taxon>Ramazzottius</taxon>
    </lineage>
</organism>
<evidence type="ECO:0000256" key="2">
    <source>
        <dbReference type="ARBA" id="ARBA00022771"/>
    </source>
</evidence>
<sequence length="566" mass="63267">MISWLSLGEASQFMDDGDYSSSTTSNRILTAVRDAATANKQLPVPVYSIQQELKAVHPFTRLKGDRLLKCLEREVQNGRLQKTAGSCYTLAVQLVTSDTANATPSRTSSLRLFSKRQRTSRRLYTDYSPPQRRSSKASGSQCASHSQSPSDVDEDTSDHTEPPTMSSNPEAPFEIDAHKVDDKDQTDSTVRKSSRVRHQPKKLQSLNHMATQRRARKRARCHISKSLCSECQSDTTPHDDDAEGLLLKCAKCKYAVHRSCSGFHEKTWKKLQEGIHHCLECKRCSGCDAGKCGDTDTVLCIECDRMFHYDCHMPNVNDAPNGWTCSKCRPSSATPFVRPASPALLEPNERTSLPPPSRALPVIKISNEGGRTTVLKYYPENENRAKTDLDTSSVYNRIVKADNTGLNTTPSSGTSNIPPYPLDAFLSHMTKTFPTFAGHTKSIDPELGDLKDLTVYQILSKKTDSGSHLDNSKTTAKNVNKIETWSSELIAESLKKKGHEEFADVIRKHVRTKISKVETSNCERVLYSVFVLDDRWPVLTPFSPRRRSEPVRFVFGTCCEDVERAL</sequence>
<evidence type="ECO:0000313" key="7">
    <source>
        <dbReference type="EMBL" id="GAU98807.1"/>
    </source>
</evidence>
<feature type="compositionally biased region" description="Polar residues" evidence="5">
    <location>
        <begin position="136"/>
        <end position="150"/>
    </location>
</feature>
<keyword evidence="1" id="KW-0479">Metal-binding</keyword>
<feature type="domain" description="PHD-type" evidence="6">
    <location>
        <begin position="278"/>
        <end position="331"/>
    </location>
</feature>
<dbReference type="Gene3D" id="3.30.40.10">
    <property type="entry name" value="Zinc/RING finger domain, C3HC4 (zinc finger)"/>
    <property type="match status" value="1"/>
</dbReference>
<accession>A0A1D1VGB6</accession>
<dbReference type="InterPro" id="IPR019787">
    <property type="entry name" value="Znf_PHD-finger"/>
</dbReference>
<proteinExistence type="predicted"/>
<dbReference type="GO" id="GO:0008270">
    <property type="term" value="F:zinc ion binding"/>
    <property type="evidence" value="ECO:0007669"/>
    <property type="project" value="UniProtKB-KW"/>
</dbReference>
<evidence type="ECO:0000259" key="6">
    <source>
        <dbReference type="PROSITE" id="PS50016"/>
    </source>
</evidence>
<keyword evidence="3" id="KW-0862">Zinc</keyword>
<evidence type="ECO:0000313" key="8">
    <source>
        <dbReference type="Proteomes" id="UP000186922"/>
    </source>
</evidence>
<dbReference type="InterPro" id="IPR001965">
    <property type="entry name" value="Znf_PHD"/>
</dbReference>
<evidence type="ECO:0000256" key="5">
    <source>
        <dbReference type="SAM" id="MobiDB-lite"/>
    </source>
</evidence>
<dbReference type="InterPro" id="IPR011011">
    <property type="entry name" value="Znf_FYVE_PHD"/>
</dbReference>
<evidence type="ECO:0000256" key="4">
    <source>
        <dbReference type="PROSITE-ProRule" id="PRU00146"/>
    </source>
</evidence>
<evidence type="ECO:0000256" key="1">
    <source>
        <dbReference type="ARBA" id="ARBA00022723"/>
    </source>
</evidence>
<dbReference type="AlphaFoldDB" id="A0A1D1VGB6"/>
<feature type="region of interest" description="Disordered" evidence="5">
    <location>
        <begin position="100"/>
        <end position="215"/>
    </location>
</feature>
<dbReference type="SMART" id="SM00249">
    <property type="entry name" value="PHD"/>
    <property type="match status" value="2"/>
</dbReference>
<gene>
    <name evidence="7" type="primary">RvY_09901</name>
    <name evidence="7" type="synonym">RvY_09901.1</name>
    <name evidence="7" type="ORF">RvY_09901-1</name>
</gene>
<dbReference type="Proteomes" id="UP000186922">
    <property type="component" value="Unassembled WGS sequence"/>
</dbReference>
<dbReference type="SUPFAM" id="SSF57903">
    <property type="entry name" value="FYVE/PHD zinc finger"/>
    <property type="match status" value="1"/>
</dbReference>
<keyword evidence="8" id="KW-1185">Reference proteome</keyword>
<feature type="compositionally biased region" description="Basic residues" evidence="5">
    <location>
        <begin position="192"/>
        <end position="201"/>
    </location>
</feature>
<feature type="compositionally biased region" description="Basic and acidic residues" evidence="5">
    <location>
        <begin position="175"/>
        <end position="190"/>
    </location>
</feature>
<keyword evidence="2 4" id="KW-0863">Zinc-finger</keyword>
<dbReference type="STRING" id="947166.A0A1D1VGB6"/>
<reference evidence="7 8" key="1">
    <citation type="journal article" date="2016" name="Nat. Commun.">
        <title>Extremotolerant tardigrade genome and improved radiotolerance of human cultured cells by tardigrade-unique protein.</title>
        <authorList>
            <person name="Hashimoto T."/>
            <person name="Horikawa D.D."/>
            <person name="Saito Y."/>
            <person name="Kuwahara H."/>
            <person name="Kozuka-Hata H."/>
            <person name="Shin-I T."/>
            <person name="Minakuchi Y."/>
            <person name="Ohishi K."/>
            <person name="Motoyama A."/>
            <person name="Aizu T."/>
            <person name="Enomoto A."/>
            <person name="Kondo K."/>
            <person name="Tanaka S."/>
            <person name="Hara Y."/>
            <person name="Koshikawa S."/>
            <person name="Sagara H."/>
            <person name="Miura T."/>
            <person name="Yokobori S."/>
            <person name="Miyagawa K."/>
            <person name="Suzuki Y."/>
            <person name="Kubo T."/>
            <person name="Oyama M."/>
            <person name="Kohara Y."/>
            <person name="Fujiyama A."/>
            <person name="Arakawa K."/>
            <person name="Katayama T."/>
            <person name="Toyoda A."/>
            <person name="Kunieda T."/>
        </authorList>
    </citation>
    <scope>NUCLEOTIDE SEQUENCE [LARGE SCALE GENOMIC DNA]</scope>
    <source>
        <strain evidence="7 8">YOKOZUNA-1</strain>
    </source>
</reference>